<protein>
    <submittedName>
        <fullName evidence="1">Uncharacterized protein</fullName>
    </submittedName>
</protein>
<gene>
    <name evidence="1" type="ORF">EDC50_1023</name>
</gene>
<dbReference type="AlphaFoldDB" id="A0A3N4VRI2"/>
<comment type="caution">
    <text evidence="1">The sequence shown here is derived from an EMBL/GenBank/DDBJ whole genome shotgun (WGS) entry which is preliminary data.</text>
</comment>
<evidence type="ECO:0000313" key="2">
    <source>
        <dbReference type="Proteomes" id="UP000269708"/>
    </source>
</evidence>
<organism evidence="1 2">
    <name type="scientific">Vulcaniibacterium tengchongense</name>
    <dbReference type="NCBI Taxonomy" id="1273429"/>
    <lineage>
        <taxon>Bacteria</taxon>
        <taxon>Pseudomonadati</taxon>
        <taxon>Pseudomonadota</taxon>
        <taxon>Gammaproteobacteria</taxon>
        <taxon>Lysobacterales</taxon>
        <taxon>Lysobacteraceae</taxon>
        <taxon>Vulcaniibacterium</taxon>
    </lineage>
</organism>
<name>A0A3N4VRI2_9GAMM</name>
<dbReference type="Proteomes" id="UP000269708">
    <property type="component" value="Unassembled WGS sequence"/>
</dbReference>
<reference evidence="1 2" key="1">
    <citation type="submission" date="2018-11" db="EMBL/GenBank/DDBJ databases">
        <title>Genomic Encyclopedia of Type Strains, Phase IV (KMG-IV): sequencing the most valuable type-strain genomes for metagenomic binning, comparative biology and taxonomic classification.</title>
        <authorList>
            <person name="Goeker M."/>
        </authorList>
    </citation>
    <scope>NUCLEOTIDE SEQUENCE [LARGE SCALE GENOMIC DNA]</scope>
    <source>
        <strain evidence="1 2">DSM 25623</strain>
    </source>
</reference>
<accession>A0A3N4VRI2</accession>
<dbReference type="RefSeq" id="WP_123769341.1">
    <property type="nucleotide sequence ID" value="NZ_RKQN01000001.1"/>
</dbReference>
<keyword evidence="2" id="KW-1185">Reference proteome</keyword>
<dbReference type="EMBL" id="RKQN01000001">
    <property type="protein sequence ID" value="RPE81821.1"/>
    <property type="molecule type" value="Genomic_DNA"/>
</dbReference>
<sequence>MAERYVVLPVAAVMGAGFASYEDAVAAAGKKVEADGRPHVVVEVMTRVQRRLVPNVEIVPFEQFPEEAHAAG</sequence>
<proteinExistence type="predicted"/>
<evidence type="ECO:0000313" key="1">
    <source>
        <dbReference type="EMBL" id="RPE81821.1"/>
    </source>
</evidence>